<dbReference type="GO" id="GO:0055080">
    <property type="term" value="P:monoatomic cation homeostasis"/>
    <property type="evidence" value="ECO:0007669"/>
    <property type="project" value="TreeGrafter"/>
</dbReference>
<dbReference type="GO" id="GO:0030424">
    <property type="term" value="C:axon"/>
    <property type="evidence" value="ECO:0007669"/>
    <property type="project" value="TreeGrafter"/>
</dbReference>
<gene>
    <name evidence="1" type="ORF">GPUH_LOCUS20875</name>
</gene>
<organism evidence="3">
    <name type="scientific">Gongylonema pulchrum</name>
    <dbReference type="NCBI Taxonomy" id="637853"/>
    <lineage>
        <taxon>Eukaryota</taxon>
        <taxon>Metazoa</taxon>
        <taxon>Ecdysozoa</taxon>
        <taxon>Nematoda</taxon>
        <taxon>Chromadorea</taxon>
        <taxon>Rhabditida</taxon>
        <taxon>Spirurina</taxon>
        <taxon>Spiruromorpha</taxon>
        <taxon>Spiruroidea</taxon>
        <taxon>Gongylonematidae</taxon>
        <taxon>Gongylonema</taxon>
    </lineage>
</organism>
<reference evidence="3" key="1">
    <citation type="submission" date="2016-06" db="UniProtKB">
        <authorList>
            <consortium name="WormBaseParasite"/>
        </authorList>
    </citation>
    <scope>IDENTIFICATION</scope>
</reference>
<dbReference type="GO" id="GO:0005261">
    <property type="term" value="F:monoatomic cation channel activity"/>
    <property type="evidence" value="ECO:0007669"/>
    <property type="project" value="TreeGrafter"/>
</dbReference>
<evidence type="ECO:0000313" key="1">
    <source>
        <dbReference type="EMBL" id="VDN37005.1"/>
    </source>
</evidence>
<accession>A0A183EIT1</accession>
<keyword evidence="2" id="KW-1185">Reference proteome</keyword>
<dbReference type="PANTHER" id="PTHR31781:SF1">
    <property type="entry name" value="PROTEIN UNC-80 HOMOLOG"/>
    <property type="match status" value="1"/>
</dbReference>
<name>A0A183EIT1_9BILA</name>
<dbReference type="Proteomes" id="UP000271098">
    <property type="component" value="Unassembled WGS sequence"/>
</dbReference>
<dbReference type="EMBL" id="UYRT01091342">
    <property type="protein sequence ID" value="VDN37005.1"/>
    <property type="molecule type" value="Genomic_DNA"/>
</dbReference>
<dbReference type="AlphaFoldDB" id="A0A183EIT1"/>
<proteinExistence type="predicted"/>
<evidence type="ECO:0000313" key="3">
    <source>
        <dbReference type="WBParaSite" id="GPUH_0002089701-mRNA-1"/>
    </source>
</evidence>
<sequence length="308" mass="33814">MAELDDALNFTDDRSLSEAMAGTEVSEKAPLAFLQEICSGISMDPESASHNGCEIVCENCKTVVYRDGAIVGACSCKRGSATSRFRIVPVTCRDALESVQSASTLQREDTVSTLSGATVVRRGTQQAGDGPSKVFDPLENLSLESDTAQQTSGDPQEATYLDVAVIRCLLIKHWAEDGVFWALKYLLNRLSEIKIYRNSQSGMFRSRASSAPSVPHLKIFPSEMENRQDLQEIQHRAPTWEDLQLNGVTKKFKNQDADGRLKVSFPIRPSKKYALSSPMNQPVATPTRVGGGNMRFNANFEAVRSLTV</sequence>
<protein>
    <submittedName>
        <fullName evidence="3">Pecanex-like protein</fullName>
    </submittedName>
</protein>
<dbReference type="PANTHER" id="PTHR31781">
    <property type="entry name" value="UNC80"/>
    <property type="match status" value="1"/>
</dbReference>
<dbReference type="GO" id="GO:0034703">
    <property type="term" value="C:cation channel complex"/>
    <property type="evidence" value="ECO:0007669"/>
    <property type="project" value="TreeGrafter"/>
</dbReference>
<dbReference type="WBParaSite" id="GPUH_0002089701-mRNA-1">
    <property type="protein sequence ID" value="GPUH_0002089701-mRNA-1"/>
    <property type="gene ID" value="GPUH_0002089701"/>
</dbReference>
<evidence type="ECO:0000313" key="2">
    <source>
        <dbReference type="Proteomes" id="UP000271098"/>
    </source>
</evidence>
<reference evidence="1 2" key="2">
    <citation type="submission" date="2018-11" db="EMBL/GenBank/DDBJ databases">
        <authorList>
            <consortium name="Pathogen Informatics"/>
        </authorList>
    </citation>
    <scope>NUCLEOTIDE SEQUENCE [LARGE SCALE GENOMIC DNA]</scope>
</reference>
<dbReference type="OrthoDB" id="5872419at2759"/>